<comment type="caution">
    <text evidence="2">The sequence shown here is derived from an EMBL/GenBank/DDBJ whole genome shotgun (WGS) entry which is preliminary data.</text>
</comment>
<feature type="region of interest" description="Disordered" evidence="1">
    <location>
        <begin position="1"/>
        <end position="20"/>
    </location>
</feature>
<protein>
    <submittedName>
        <fullName evidence="2">Uncharacterized protein</fullName>
    </submittedName>
</protein>
<dbReference type="Proteomes" id="UP000480151">
    <property type="component" value="Unassembled WGS sequence"/>
</dbReference>
<evidence type="ECO:0000313" key="2">
    <source>
        <dbReference type="EMBL" id="NGM84195.1"/>
    </source>
</evidence>
<keyword evidence="3" id="KW-1185">Reference proteome</keyword>
<proteinExistence type="predicted"/>
<organism evidence="2 3">
    <name type="scientific">Paenibacillus apii</name>
    <dbReference type="NCBI Taxonomy" id="1850370"/>
    <lineage>
        <taxon>Bacteria</taxon>
        <taxon>Bacillati</taxon>
        <taxon>Bacillota</taxon>
        <taxon>Bacilli</taxon>
        <taxon>Bacillales</taxon>
        <taxon>Paenibacillaceae</taxon>
        <taxon>Paenibacillus</taxon>
    </lineage>
</organism>
<dbReference type="EMBL" id="JAAKGU010000008">
    <property type="protein sequence ID" value="NGM84195.1"/>
    <property type="molecule type" value="Genomic_DNA"/>
</dbReference>
<accession>A0A6M1PQ12</accession>
<name>A0A6M1PQ12_9BACL</name>
<dbReference type="RefSeq" id="WP_165100609.1">
    <property type="nucleotide sequence ID" value="NZ_JAAKGU010000008.1"/>
</dbReference>
<gene>
    <name evidence="2" type="ORF">G5B47_17415</name>
</gene>
<sequence>MDNGHREKAGAANRTADVKGDGFVQSTAARWNRKGYGYNASSSVNIKVD</sequence>
<evidence type="ECO:0000256" key="1">
    <source>
        <dbReference type="SAM" id="MobiDB-lite"/>
    </source>
</evidence>
<evidence type="ECO:0000313" key="3">
    <source>
        <dbReference type="Proteomes" id="UP000480151"/>
    </source>
</evidence>
<reference evidence="2 3" key="1">
    <citation type="submission" date="2020-02" db="EMBL/GenBank/DDBJ databases">
        <authorList>
            <person name="Gao J."/>
            <person name="Sun J."/>
        </authorList>
    </citation>
    <scope>NUCLEOTIDE SEQUENCE [LARGE SCALE GENOMIC DNA]</scope>
    <source>
        <strain evidence="2 3">7124</strain>
    </source>
</reference>
<dbReference type="AlphaFoldDB" id="A0A6M1PQ12"/>